<dbReference type="AlphaFoldDB" id="A0A327SES6"/>
<dbReference type="SUPFAM" id="SSF51735">
    <property type="entry name" value="NAD(P)-binding Rossmann-fold domains"/>
    <property type="match status" value="1"/>
</dbReference>
<reference evidence="6 7" key="1">
    <citation type="submission" date="2018-06" db="EMBL/GenBank/DDBJ databases">
        <title>Genomic Encyclopedia of Archaeal and Bacterial Type Strains, Phase II (KMG-II): from individual species to whole genera.</title>
        <authorList>
            <person name="Goeker M."/>
        </authorList>
    </citation>
    <scope>NUCLEOTIDE SEQUENCE [LARGE SCALE GENOMIC DNA]</scope>
    <source>
        <strain evidence="6 7">DSM 14825</strain>
    </source>
</reference>
<proteinExistence type="predicted"/>
<dbReference type="Pfam" id="PF01370">
    <property type="entry name" value="Epimerase"/>
    <property type="match status" value="1"/>
</dbReference>
<accession>A0A327SES6</accession>
<gene>
    <name evidence="6" type="ORF">LY11_03539</name>
</gene>
<dbReference type="InterPro" id="IPR036291">
    <property type="entry name" value="NAD(P)-bd_dom_sf"/>
</dbReference>
<dbReference type="PANTHER" id="PTHR43078:SF6">
    <property type="entry name" value="UDP-GLUCURONIC ACID DECARBOXYLASE 1"/>
    <property type="match status" value="1"/>
</dbReference>
<dbReference type="PANTHER" id="PTHR43078">
    <property type="entry name" value="UDP-GLUCURONIC ACID DECARBOXYLASE-RELATED"/>
    <property type="match status" value="1"/>
</dbReference>
<evidence type="ECO:0000256" key="2">
    <source>
        <dbReference type="ARBA" id="ARBA00022793"/>
    </source>
</evidence>
<dbReference type="GO" id="GO:0042732">
    <property type="term" value="P:D-xylose metabolic process"/>
    <property type="evidence" value="ECO:0007669"/>
    <property type="project" value="InterPro"/>
</dbReference>
<dbReference type="GO" id="GO:0070403">
    <property type="term" value="F:NAD+ binding"/>
    <property type="evidence" value="ECO:0007669"/>
    <property type="project" value="InterPro"/>
</dbReference>
<keyword evidence="2" id="KW-0210">Decarboxylase</keyword>
<evidence type="ECO:0000256" key="3">
    <source>
        <dbReference type="ARBA" id="ARBA00023027"/>
    </source>
</evidence>
<keyword evidence="3" id="KW-0520">NAD</keyword>
<dbReference type="GO" id="GO:0048040">
    <property type="term" value="F:UDP-glucuronate decarboxylase activity"/>
    <property type="evidence" value="ECO:0007669"/>
    <property type="project" value="TreeGrafter"/>
</dbReference>
<evidence type="ECO:0000313" key="7">
    <source>
        <dbReference type="Proteomes" id="UP000249754"/>
    </source>
</evidence>
<name>A0A327SES6_9SPHI</name>
<dbReference type="Proteomes" id="UP000249754">
    <property type="component" value="Unassembled WGS sequence"/>
</dbReference>
<comment type="cofactor">
    <cofactor evidence="1">
        <name>NAD(+)</name>
        <dbReference type="ChEBI" id="CHEBI:57540"/>
    </cofactor>
</comment>
<feature type="domain" description="NAD-dependent epimerase/dehydratase" evidence="5">
    <location>
        <begin position="3"/>
        <end position="244"/>
    </location>
</feature>
<dbReference type="RefSeq" id="WP_111634953.1">
    <property type="nucleotide sequence ID" value="NZ_QLLR01000020.1"/>
</dbReference>
<dbReference type="OrthoDB" id="9801785at2"/>
<evidence type="ECO:0000313" key="6">
    <source>
        <dbReference type="EMBL" id="RAJ27248.1"/>
    </source>
</evidence>
<dbReference type="EMBL" id="QLLR01000020">
    <property type="protein sequence ID" value="RAJ27248.1"/>
    <property type="molecule type" value="Genomic_DNA"/>
</dbReference>
<evidence type="ECO:0000259" key="5">
    <source>
        <dbReference type="Pfam" id="PF01370"/>
    </source>
</evidence>
<protein>
    <submittedName>
        <fullName evidence="6">UDP-glucose 4-epimerase</fullName>
    </submittedName>
</protein>
<evidence type="ECO:0000256" key="1">
    <source>
        <dbReference type="ARBA" id="ARBA00001911"/>
    </source>
</evidence>
<organism evidence="6 7">
    <name type="scientific">Pedobacter cryoconitis</name>
    <dbReference type="NCBI Taxonomy" id="188932"/>
    <lineage>
        <taxon>Bacteria</taxon>
        <taxon>Pseudomonadati</taxon>
        <taxon>Bacteroidota</taxon>
        <taxon>Sphingobacteriia</taxon>
        <taxon>Sphingobacteriales</taxon>
        <taxon>Sphingobacteriaceae</taxon>
        <taxon>Pedobacter</taxon>
    </lineage>
</organism>
<dbReference type="InterPro" id="IPR001509">
    <property type="entry name" value="Epimerase_deHydtase"/>
</dbReference>
<evidence type="ECO:0000256" key="4">
    <source>
        <dbReference type="ARBA" id="ARBA00023239"/>
    </source>
</evidence>
<dbReference type="GO" id="GO:0005737">
    <property type="term" value="C:cytoplasm"/>
    <property type="evidence" value="ECO:0007669"/>
    <property type="project" value="TreeGrafter"/>
</dbReference>
<dbReference type="Gene3D" id="3.40.50.720">
    <property type="entry name" value="NAD(P)-binding Rossmann-like Domain"/>
    <property type="match status" value="1"/>
</dbReference>
<keyword evidence="4" id="KW-0456">Lyase</keyword>
<sequence>MNIIITGAAGFIGSHLTIKLLALNHHVTAIDNLSTGFLDNLNPVKDHPDLTLIIDDIQNTSAWDNQAKNGDIIIHLAATVGVKKVYADSYNTLINNLDSTQAVLEVARNRKCKVFMASTSEVYGQSEKPVLSETDSLSVTTTDQGRSSYVISKLTNEISCLNYHQLKSVPVIIGRFFNVAGENQKSEFGMVIPTFIENALDGKPLILYNDGSQRRSFCYIEDVLSAIITLILEPRAWGNIFNIGNDTTITIKELAEYIHKKCNSHSEISYAAMPAERSGKSEIYSRLPSIKKINELTGWKPEVYWQKTIDLLIANVKKDLIIDRL</sequence>
<comment type="caution">
    <text evidence="6">The sequence shown here is derived from an EMBL/GenBank/DDBJ whole genome shotgun (WGS) entry which is preliminary data.</text>
</comment>
<dbReference type="InterPro" id="IPR044516">
    <property type="entry name" value="UXS-like"/>
</dbReference>